<dbReference type="EMBL" id="JAQQBZ010000015">
    <property type="protein sequence ID" value="MFM0595569.1"/>
    <property type="molecule type" value="Genomic_DNA"/>
</dbReference>
<protein>
    <recommendedName>
        <fullName evidence="5">Transmembrane protein</fullName>
    </recommendedName>
</protein>
<feature type="transmembrane region" description="Helical" evidence="2">
    <location>
        <begin position="56"/>
        <end position="76"/>
    </location>
</feature>
<sequence length="99" mass="10930">MGGDNEGRTAPPPPQDASITATESAPSHAPAVRTNRIQCSFLMETAMSDLFDEYPMLIFALESLLALFLLVFIVVWTSSGKKKITRAHSTEQHKKQKPQ</sequence>
<comment type="caution">
    <text evidence="3">The sequence shown here is derived from an EMBL/GenBank/DDBJ whole genome shotgun (WGS) entry which is preliminary data.</text>
</comment>
<organism evidence="3 4">
    <name type="scientific">Paraburkholderia dilworthii</name>
    <dbReference type="NCBI Taxonomy" id="948106"/>
    <lineage>
        <taxon>Bacteria</taxon>
        <taxon>Pseudomonadati</taxon>
        <taxon>Pseudomonadota</taxon>
        <taxon>Betaproteobacteria</taxon>
        <taxon>Burkholderiales</taxon>
        <taxon>Burkholderiaceae</taxon>
        <taxon>Paraburkholderia</taxon>
    </lineage>
</organism>
<name>A0ABW9D9V9_9BURK</name>
<evidence type="ECO:0000313" key="3">
    <source>
        <dbReference type="EMBL" id="MFM0595569.1"/>
    </source>
</evidence>
<reference evidence="3 4" key="1">
    <citation type="journal article" date="2024" name="Chem. Sci.">
        <title>Discovery of megapolipeptins by genome mining of a Burkholderiales bacteria collection.</title>
        <authorList>
            <person name="Paulo B.S."/>
            <person name="Recchia M.J.J."/>
            <person name="Lee S."/>
            <person name="Fergusson C.H."/>
            <person name="Romanowski S.B."/>
            <person name="Hernandez A."/>
            <person name="Krull N."/>
            <person name="Liu D.Y."/>
            <person name="Cavanagh H."/>
            <person name="Bos A."/>
            <person name="Gray C.A."/>
            <person name="Murphy B.T."/>
            <person name="Linington R.G."/>
            <person name="Eustaquio A.S."/>
        </authorList>
    </citation>
    <scope>NUCLEOTIDE SEQUENCE [LARGE SCALE GENOMIC DNA]</scope>
    <source>
        <strain evidence="3 4">RL17-335-BIF-A</strain>
    </source>
</reference>
<keyword evidence="2" id="KW-0472">Membrane</keyword>
<accession>A0ABW9D9V9</accession>
<dbReference type="RefSeq" id="WP_408215072.1">
    <property type="nucleotide sequence ID" value="NZ_JAQQBZ010000015.1"/>
</dbReference>
<evidence type="ECO:0000313" key="4">
    <source>
        <dbReference type="Proteomes" id="UP001629367"/>
    </source>
</evidence>
<proteinExistence type="predicted"/>
<keyword evidence="2" id="KW-0812">Transmembrane</keyword>
<evidence type="ECO:0000256" key="2">
    <source>
        <dbReference type="SAM" id="Phobius"/>
    </source>
</evidence>
<evidence type="ECO:0008006" key="5">
    <source>
        <dbReference type="Google" id="ProtNLM"/>
    </source>
</evidence>
<dbReference type="Proteomes" id="UP001629367">
    <property type="component" value="Unassembled WGS sequence"/>
</dbReference>
<evidence type="ECO:0000256" key="1">
    <source>
        <dbReference type="SAM" id="MobiDB-lite"/>
    </source>
</evidence>
<keyword evidence="2" id="KW-1133">Transmembrane helix</keyword>
<feature type="region of interest" description="Disordered" evidence="1">
    <location>
        <begin position="1"/>
        <end position="31"/>
    </location>
</feature>
<keyword evidence="4" id="KW-1185">Reference proteome</keyword>
<gene>
    <name evidence="3" type="ORF">PQQ68_21340</name>
</gene>